<evidence type="ECO:0000256" key="3">
    <source>
        <dbReference type="ARBA" id="ARBA00034247"/>
    </source>
</evidence>
<feature type="repeat" description="TPR" evidence="4">
    <location>
        <begin position="266"/>
        <end position="299"/>
    </location>
</feature>
<accession>A0A6N8FD32</accession>
<dbReference type="Proteomes" id="UP000439994">
    <property type="component" value="Unassembled WGS sequence"/>
</dbReference>
<dbReference type="Pfam" id="PF00990">
    <property type="entry name" value="GGDEF"/>
    <property type="match status" value="1"/>
</dbReference>
<dbReference type="InterPro" id="IPR043128">
    <property type="entry name" value="Rev_trsase/Diguanyl_cyclase"/>
</dbReference>
<dbReference type="RefSeq" id="WP_155695416.1">
    <property type="nucleotide sequence ID" value="NZ_WOCD01000003.1"/>
</dbReference>
<dbReference type="InterPro" id="IPR019734">
    <property type="entry name" value="TPR_rpt"/>
</dbReference>
<comment type="caution">
    <text evidence="9">The sequence shown here is derived from an EMBL/GenBank/DDBJ whole genome shotgun (WGS) entry which is preliminary data.</text>
</comment>
<dbReference type="Pfam" id="PF13424">
    <property type="entry name" value="TPR_12"/>
    <property type="match status" value="1"/>
</dbReference>
<feature type="signal peptide" evidence="7">
    <location>
        <begin position="1"/>
        <end position="21"/>
    </location>
</feature>
<dbReference type="SMART" id="SM00028">
    <property type="entry name" value="TPR"/>
    <property type="match status" value="4"/>
</dbReference>
<dbReference type="Gene3D" id="3.30.70.270">
    <property type="match status" value="1"/>
</dbReference>
<dbReference type="GO" id="GO:1902201">
    <property type="term" value="P:negative regulation of bacterial-type flagellum-dependent cell motility"/>
    <property type="evidence" value="ECO:0007669"/>
    <property type="project" value="TreeGrafter"/>
</dbReference>
<dbReference type="NCBIfam" id="TIGR00254">
    <property type="entry name" value="GGDEF"/>
    <property type="match status" value="1"/>
</dbReference>
<feature type="domain" description="GGDEF" evidence="8">
    <location>
        <begin position="490"/>
        <end position="620"/>
    </location>
</feature>
<evidence type="ECO:0000256" key="4">
    <source>
        <dbReference type="PROSITE-ProRule" id="PRU00339"/>
    </source>
</evidence>
<evidence type="ECO:0000313" key="9">
    <source>
        <dbReference type="EMBL" id="MUH72221.1"/>
    </source>
</evidence>
<evidence type="ECO:0000256" key="5">
    <source>
        <dbReference type="SAM" id="Coils"/>
    </source>
</evidence>
<keyword evidence="5" id="KW-0175">Coiled coil</keyword>
<dbReference type="GO" id="GO:0043709">
    <property type="term" value="P:cell adhesion involved in single-species biofilm formation"/>
    <property type="evidence" value="ECO:0007669"/>
    <property type="project" value="TreeGrafter"/>
</dbReference>
<dbReference type="FunFam" id="3.30.70.270:FF:000001">
    <property type="entry name" value="Diguanylate cyclase domain protein"/>
    <property type="match status" value="1"/>
</dbReference>
<feature type="chain" id="PRO_5026730908" description="diguanylate cyclase" evidence="7">
    <location>
        <begin position="22"/>
        <end position="620"/>
    </location>
</feature>
<keyword evidence="6" id="KW-0812">Transmembrane</keyword>
<keyword evidence="7" id="KW-0732">Signal</keyword>
<keyword evidence="4" id="KW-0802">TPR repeat</keyword>
<dbReference type="InterPro" id="IPR050469">
    <property type="entry name" value="Diguanylate_Cyclase"/>
</dbReference>
<dbReference type="CDD" id="cd01949">
    <property type="entry name" value="GGDEF"/>
    <property type="match status" value="1"/>
</dbReference>
<dbReference type="InterPro" id="IPR011990">
    <property type="entry name" value="TPR-like_helical_dom_sf"/>
</dbReference>
<dbReference type="GO" id="GO:0052621">
    <property type="term" value="F:diguanylate cyclase activity"/>
    <property type="evidence" value="ECO:0007669"/>
    <property type="project" value="UniProtKB-EC"/>
</dbReference>
<dbReference type="PROSITE" id="PS50005">
    <property type="entry name" value="TPR"/>
    <property type="match status" value="1"/>
</dbReference>
<feature type="coiled-coil region" evidence="5">
    <location>
        <begin position="399"/>
        <end position="426"/>
    </location>
</feature>
<sequence>MRVLIVFLVLLLSLPSFPLFAEATNEVEFNEELIALKVDYALSPNKKLEALETLILLAESNDWRHSEIRSQVYKAEILISLEQIQSAQKIVDLYLPRTKAAHLLESRARLQLVQITINTTQNKPTIDLINNIEENILLIENEKVVADLNSGLGIAFYTIRNNESALKHLENARKIYKKMGDEIGLSETLNSLANIFSDESEPDIAIQYLSEALKVMRKFGDKHGESILLYNLAQNYIAKQDFEEAQKSLASTLKLNQELDDIAGIAWTNHSLGLVFEEQNNYEKALLYYQQALVFFKDNNDKTNIINVSLGKINCLIELEQSNEANQELLVLKPIIDEYKDEYWQAPYQRLNAKLYALNNDYKAAYETQVEVTNRFNDRYKSDANNDIQELLIKFDLNKKANDNRILQQENELQELRLKQKQKESTIWRMAMAFAVLIMVLIGYLLQRILVNRNHFQEMALKDHLTGAPNRRAILEFAERQYQLSKRNRTPLTVAIIDLDFFKSINDNYGHDVGDEVLKAFSTAISSSIRSQDQFGRYGGEEWLLVLTNTPVEDVSIIFERITKNLSSIEVDSLPAGLKITFSLGAAQVDKKDTTVNKTINRADTNLYQAKESGRNKAIF</sequence>
<dbReference type="AlphaFoldDB" id="A0A6N8FD32"/>
<keyword evidence="6" id="KW-1133">Transmembrane helix</keyword>
<comment type="catalytic activity">
    <reaction evidence="3">
        <text>2 GTP = 3',3'-c-di-GMP + 2 diphosphate</text>
        <dbReference type="Rhea" id="RHEA:24898"/>
        <dbReference type="ChEBI" id="CHEBI:33019"/>
        <dbReference type="ChEBI" id="CHEBI:37565"/>
        <dbReference type="ChEBI" id="CHEBI:58805"/>
        <dbReference type="EC" id="2.7.7.65"/>
    </reaction>
</comment>
<gene>
    <name evidence="9" type="ORF">GNP35_06850</name>
</gene>
<evidence type="ECO:0000259" key="8">
    <source>
        <dbReference type="PROSITE" id="PS50887"/>
    </source>
</evidence>
<organism evidence="9 10">
    <name type="scientific">Psychrosphaera haliotis</name>
    <dbReference type="NCBI Taxonomy" id="555083"/>
    <lineage>
        <taxon>Bacteria</taxon>
        <taxon>Pseudomonadati</taxon>
        <taxon>Pseudomonadota</taxon>
        <taxon>Gammaproteobacteria</taxon>
        <taxon>Alteromonadales</taxon>
        <taxon>Pseudoalteromonadaceae</taxon>
        <taxon>Psychrosphaera</taxon>
    </lineage>
</organism>
<name>A0A6N8FD32_9GAMM</name>
<dbReference type="InterPro" id="IPR000160">
    <property type="entry name" value="GGDEF_dom"/>
</dbReference>
<evidence type="ECO:0000256" key="7">
    <source>
        <dbReference type="SAM" id="SignalP"/>
    </source>
</evidence>
<dbReference type="Gene3D" id="1.25.40.10">
    <property type="entry name" value="Tetratricopeptide repeat domain"/>
    <property type="match status" value="1"/>
</dbReference>
<feature type="transmembrane region" description="Helical" evidence="6">
    <location>
        <begin position="427"/>
        <end position="446"/>
    </location>
</feature>
<evidence type="ECO:0000256" key="6">
    <source>
        <dbReference type="SAM" id="Phobius"/>
    </source>
</evidence>
<dbReference type="PANTHER" id="PTHR45138:SF9">
    <property type="entry name" value="DIGUANYLATE CYCLASE DGCM-RELATED"/>
    <property type="match status" value="1"/>
</dbReference>
<keyword evidence="10" id="KW-1185">Reference proteome</keyword>
<keyword evidence="6" id="KW-0472">Membrane</keyword>
<dbReference type="SMART" id="SM00267">
    <property type="entry name" value="GGDEF"/>
    <property type="match status" value="1"/>
</dbReference>
<dbReference type="InterPro" id="IPR029787">
    <property type="entry name" value="Nucleotide_cyclase"/>
</dbReference>
<dbReference type="SUPFAM" id="SSF48452">
    <property type="entry name" value="TPR-like"/>
    <property type="match status" value="1"/>
</dbReference>
<dbReference type="EC" id="2.7.7.65" evidence="2"/>
<dbReference type="PROSITE" id="PS50887">
    <property type="entry name" value="GGDEF"/>
    <property type="match status" value="1"/>
</dbReference>
<reference evidence="9 10" key="1">
    <citation type="submission" date="2019-11" db="EMBL/GenBank/DDBJ databases">
        <title>P. haliotis isolates from Z. marina roots.</title>
        <authorList>
            <person name="Cohen M."/>
            <person name="Jospin G."/>
            <person name="Eisen J.A."/>
            <person name="Coil D.A."/>
        </authorList>
    </citation>
    <scope>NUCLEOTIDE SEQUENCE [LARGE SCALE GENOMIC DNA]</scope>
    <source>
        <strain evidence="9 10">UCD-MCMsp1aY</strain>
    </source>
</reference>
<dbReference type="EMBL" id="WOCD01000003">
    <property type="protein sequence ID" value="MUH72221.1"/>
    <property type="molecule type" value="Genomic_DNA"/>
</dbReference>
<dbReference type="SUPFAM" id="SSF55073">
    <property type="entry name" value="Nucleotide cyclase"/>
    <property type="match status" value="1"/>
</dbReference>
<evidence type="ECO:0000313" key="10">
    <source>
        <dbReference type="Proteomes" id="UP000439994"/>
    </source>
</evidence>
<evidence type="ECO:0000256" key="2">
    <source>
        <dbReference type="ARBA" id="ARBA00012528"/>
    </source>
</evidence>
<dbReference type="OrthoDB" id="6191081at2"/>
<protein>
    <recommendedName>
        <fullName evidence="2">diguanylate cyclase</fullName>
        <ecNumber evidence="2">2.7.7.65</ecNumber>
    </recommendedName>
</protein>
<dbReference type="PANTHER" id="PTHR45138">
    <property type="entry name" value="REGULATORY COMPONENTS OF SENSORY TRANSDUCTION SYSTEM"/>
    <property type="match status" value="1"/>
</dbReference>
<proteinExistence type="predicted"/>
<dbReference type="GO" id="GO:0005886">
    <property type="term" value="C:plasma membrane"/>
    <property type="evidence" value="ECO:0007669"/>
    <property type="project" value="TreeGrafter"/>
</dbReference>
<comment type="cofactor">
    <cofactor evidence="1">
        <name>Mg(2+)</name>
        <dbReference type="ChEBI" id="CHEBI:18420"/>
    </cofactor>
</comment>
<evidence type="ECO:0000256" key="1">
    <source>
        <dbReference type="ARBA" id="ARBA00001946"/>
    </source>
</evidence>